<dbReference type="Pfam" id="PF00079">
    <property type="entry name" value="Serpin"/>
    <property type="match status" value="1"/>
</dbReference>
<organism evidence="4 5">
    <name type="scientific">Elysia chlorotica</name>
    <name type="common">Eastern emerald elysia</name>
    <name type="synonym">Sea slug</name>
    <dbReference type="NCBI Taxonomy" id="188477"/>
    <lineage>
        <taxon>Eukaryota</taxon>
        <taxon>Metazoa</taxon>
        <taxon>Spiralia</taxon>
        <taxon>Lophotrochozoa</taxon>
        <taxon>Mollusca</taxon>
        <taxon>Gastropoda</taxon>
        <taxon>Heterobranchia</taxon>
        <taxon>Euthyneura</taxon>
        <taxon>Panpulmonata</taxon>
        <taxon>Sacoglossa</taxon>
        <taxon>Placobranchoidea</taxon>
        <taxon>Plakobranchidae</taxon>
        <taxon>Elysia</taxon>
    </lineage>
</organism>
<dbReference type="PANTHER" id="PTHR11461">
    <property type="entry name" value="SERINE PROTEASE INHIBITOR, SERPIN"/>
    <property type="match status" value="1"/>
</dbReference>
<keyword evidence="5" id="KW-1185">Reference proteome</keyword>
<evidence type="ECO:0000259" key="3">
    <source>
        <dbReference type="SMART" id="SM00093"/>
    </source>
</evidence>
<evidence type="ECO:0000256" key="2">
    <source>
        <dbReference type="RuleBase" id="RU000411"/>
    </source>
</evidence>
<dbReference type="SMART" id="SM00093">
    <property type="entry name" value="SERPIN"/>
    <property type="match status" value="1"/>
</dbReference>
<dbReference type="GO" id="GO:0005615">
    <property type="term" value="C:extracellular space"/>
    <property type="evidence" value="ECO:0007669"/>
    <property type="project" value="InterPro"/>
</dbReference>
<dbReference type="EMBL" id="RQTK01001230">
    <property type="protein sequence ID" value="RUS71334.1"/>
    <property type="molecule type" value="Genomic_DNA"/>
</dbReference>
<comment type="similarity">
    <text evidence="1 2">Belongs to the serpin family.</text>
</comment>
<dbReference type="InterPro" id="IPR042178">
    <property type="entry name" value="Serpin_sf_1"/>
</dbReference>
<protein>
    <recommendedName>
        <fullName evidence="3">Serpin domain-containing protein</fullName>
    </recommendedName>
</protein>
<dbReference type="InterPro" id="IPR023796">
    <property type="entry name" value="Serpin_dom"/>
</dbReference>
<sequence length="383" mass="42850">MESILLTAANNKFALQLFKAIFIEKQEENVFVSPFSIAAALAMTHLGAKDATANGIAEALCWQLGKESDIHEHFRSYLTLLQNHSDKFKLSTASRIFIQEKFKILDQFKTSTKKFYLAEPENADFVHQAEIERQKINRWVSKETEDKIQDLLPGGAVDSLTRMIIVNAIYFKGDWDAQFDERQTQPMPFKLAPGQTKPVPMMCTKKKFAYRENQSLKCKTIEVPYKGKELSMVIILPNQDFGLQDLVASLDRDKLDDLVMGLGPPTGDVILHLPKFEVTSGHSLKEHLSALGMSDAFNTLTADFSGMTGQKDLCISDVIHKAFIKVNEEGTEAAAATAVVMKRKCAVIESPKFVADHPFLYFIKDNRADGLVLFIGAIVNPLL</sequence>
<proteinExistence type="inferred from homology"/>
<dbReference type="Gene3D" id="3.30.497.10">
    <property type="entry name" value="Antithrombin, subunit I, domain 2"/>
    <property type="match status" value="1"/>
</dbReference>
<dbReference type="GO" id="GO:0004867">
    <property type="term" value="F:serine-type endopeptidase inhibitor activity"/>
    <property type="evidence" value="ECO:0007669"/>
    <property type="project" value="InterPro"/>
</dbReference>
<dbReference type="FunFam" id="3.30.497.10:FF:000001">
    <property type="entry name" value="Serine protease inhibitor"/>
    <property type="match status" value="1"/>
</dbReference>
<accession>A0A433SQ17</accession>
<comment type="caution">
    <text evidence="4">The sequence shown here is derived from an EMBL/GenBank/DDBJ whole genome shotgun (WGS) entry which is preliminary data.</text>
</comment>
<evidence type="ECO:0000256" key="1">
    <source>
        <dbReference type="ARBA" id="ARBA00009500"/>
    </source>
</evidence>
<gene>
    <name evidence="4" type="ORF">EGW08_020899</name>
</gene>
<dbReference type="AlphaFoldDB" id="A0A433SQ17"/>
<name>A0A433SQ17_ELYCH</name>
<dbReference type="InterPro" id="IPR000215">
    <property type="entry name" value="Serpin_fam"/>
</dbReference>
<dbReference type="Proteomes" id="UP000271974">
    <property type="component" value="Unassembled WGS sequence"/>
</dbReference>
<feature type="domain" description="Serpin" evidence="3">
    <location>
        <begin position="15"/>
        <end position="381"/>
    </location>
</feature>
<dbReference type="STRING" id="188477.A0A433SQ17"/>
<dbReference type="Gene3D" id="2.30.39.10">
    <property type="entry name" value="Alpha-1-antitrypsin, domain 1"/>
    <property type="match status" value="1"/>
</dbReference>
<dbReference type="InterPro" id="IPR042185">
    <property type="entry name" value="Serpin_sf_2"/>
</dbReference>
<dbReference type="PROSITE" id="PS00284">
    <property type="entry name" value="SERPIN"/>
    <property type="match status" value="1"/>
</dbReference>
<dbReference type="OrthoDB" id="671595at2759"/>
<evidence type="ECO:0000313" key="5">
    <source>
        <dbReference type="Proteomes" id="UP000271974"/>
    </source>
</evidence>
<dbReference type="CDD" id="cd00172">
    <property type="entry name" value="serpin"/>
    <property type="match status" value="1"/>
</dbReference>
<dbReference type="PANTHER" id="PTHR11461:SF211">
    <property type="entry name" value="GH10112P-RELATED"/>
    <property type="match status" value="1"/>
</dbReference>
<reference evidence="4 5" key="1">
    <citation type="submission" date="2019-01" db="EMBL/GenBank/DDBJ databases">
        <title>A draft genome assembly of the solar-powered sea slug Elysia chlorotica.</title>
        <authorList>
            <person name="Cai H."/>
            <person name="Li Q."/>
            <person name="Fang X."/>
            <person name="Li J."/>
            <person name="Curtis N.E."/>
            <person name="Altenburger A."/>
            <person name="Shibata T."/>
            <person name="Feng M."/>
            <person name="Maeda T."/>
            <person name="Schwartz J.A."/>
            <person name="Shigenobu S."/>
            <person name="Lundholm N."/>
            <person name="Nishiyama T."/>
            <person name="Yang H."/>
            <person name="Hasebe M."/>
            <person name="Li S."/>
            <person name="Pierce S.K."/>
            <person name="Wang J."/>
        </authorList>
    </citation>
    <scope>NUCLEOTIDE SEQUENCE [LARGE SCALE GENOMIC DNA]</scope>
    <source>
        <strain evidence="4">EC2010</strain>
        <tissue evidence="4">Whole organism of an adult</tissue>
    </source>
</reference>
<evidence type="ECO:0000313" key="4">
    <source>
        <dbReference type="EMBL" id="RUS71334.1"/>
    </source>
</evidence>
<dbReference type="InterPro" id="IPR023795">
    <property type="entry name" value="Serpin_CS"/>
</dbReference>
<dbReference type="SUPFAM" id="SSF56574">
    <property type="entry name" value="Serpins"/>
    <property type="match status" value="1"/>
</dbReference>
<dbReference type="InterPro" id="IPR036186">
    <property type="entry name" value="Serpin_sf"/>
</dbReference>